<evidence type="ECO:0000313" key="4">
    <source>
        <dbReference type="Proteomes" id="UP000251891"/>
    </source>
</evidence>
<dbReference type="SUPFAM" id="SSF53756">
    <property type="entry name" value="UDP-Glycosyltransferase/glycogen phosphorylase"/>
    <property type="match status" value="1"/>
</dbReference>
<dbReference type="Gene3D" id="3.90.550.10">
    <property type="entry name" value="Spore Coat Polysaccharide Biosynthesis Protein SpsA, Chain A"/>
    <property type="match status" value="1"/>
</dbReference>
<accession>A0A365H5J5</accession>
<dbReference type="InterPro" id="IPR001173">
    <property type="entry name" value="Glyco_trans_2-like"/>
</dbReference>
<dbReference type="CDD" id="cd00761">
    <property type="entry name" value="Glyco_tranf_GTA_type"/>
    <property type="match status" value="1"/>
</dbReference>
<sequence length="505" mass="55776">MLSEGHRRGEPAVNAEERPLVLVSVGTDFHHFARLVQWADRWAADVGPDRVRCLIQHGATPPPEHAEGRDYLDHDELGRAMAEAVAIVSHGGPATITEARRTGHLPIVVARDPGLGEHVDGHQQRFVRRLAAEGLIAACDTEEELRKHLDAALAAPEEYRLPAVDGDAPAPAAVRRAGVLIDALVARRRPAPADPEPAASTEPAHWPSVTVVIPTISRAELLRATIESILEQDYPGDVHCLVVHDNVEPDESLVRTAPGRRVSVLSNTRTQGAAGARNSGAFAADGDLIAFCDDDDLWLPGKLRAQVRVLHEHPDTELVCCGIQIAYDDHTVDRAAAPRIVLNDLLRSRLAELHTSTYLIRREAVSAELGVFDEEVPGSFGEDYEFLLRMAQRNVIRNVPGVHVRVLWHRQSYFMRKWETMAHALTWLLERYPEFRLEPRGLARIAGQIAFAEAARRRRRAALRWAARTVRARPAEARAYLALAVLAGVPADAVLGRLHRRGRSI</sequence>
<proteinExistence type="predicted"/>
<comment type="caution">
    <text evidence="3">The sequence shown here is derived from an EMBL/GenBank/DDBJ whole genome shotgun (WGS) entry which is preliminary data.</text>
</comment>
<keyword evidence="3" id="KW-0808">Transferase</keyword>
<evidence type="ECO:0000313" key="3">
    <source>
        <dbReference type="EMBL" id="RAY14319.1"/>
    </source>
</evidence>
<dbReference type="Pfam" id="PF04101">
    <property type="entry name" value="Glyco_tran_28_C"/>
    <property type="match status" value="1"/>
</dbReference>
<organism evidence="3 4">
    <name type="scientific">Actinomadura craniellae</name>
    <dbReference type="NCBI Taxonomy" id="2231787"/>
    <lineage>
        <taxon>Bacteria</taxon>
        <taxon>Bacillati</taxon>
        <taxon>Actinomycetota</taxon>
        <taxon>Actinomycetes</taxon>
        <taxon>Streptosporangiales</taxon>
        <taxon>Thermomonosporaceae</taxon>
        <taxon>Actinomadura</taxon>
    </lineage>
</organism>
<dbReference type="AlphaFoldDB" id="A0A365H5J5"/>
<dbReference type="PANTHER" id="PTHR43685:SF2">
    <property type="entry name" value="GLYCOSYLTRANSFERASE 2-LIKE DOMAIN-CONTAINING PROTEIN"/>
    <property type="match status" value="1"/>
</dbReference>
<dbReference type="InterPro" id="IPR007235">
    <property type="entry name" value="Glyco_trans_28_C"/>
</dbReference>
<dbReference type="GO" id="GO:0016758">
    <property type="term" value="F:hexosyltransferase activity"/>
    <property type="evidence" value="ECO:0007669"/>
    <property type="project" value="InterPro"/>
</dbReference>
<gene>
    <name evidence="3" type="ORF">DPM19_15210</name>
</gene>
<evidence type="ECO:0000259" key="1">
    <source>
        <dbReference type="Pfam" id="PF00535"/>
    </source>
</evidence>
<dbReference type="InterPro" id="IPR050834">
    <property type="entry name" value="Glycosyltransf_2"/>
</dbReference>
<keyword evidence="4" id="KW-1185">Reference proteome</keyword>
<dbReference type="Proteomes" id="UP000251891">
    <property type="component" value="Unassembled WGS sequence"/>
</dbReference>
<dbReference type="Gene3D" id="3.40.50.2000">
    <property type="entry name" value="Glycogen Phosphorylase B"/>
    <property type="match status" value="1"/>
</dbReference>
<dbReference type="SUPFAM" id="SSF53448">
    <property type="entry name" value="Nucleotide-diphospho-sugar transferases"/>
    <property type="match status" value="1"/>
</dbReference>
<dbReference type="OrthoDB" id="153025at2"/>
<evidence type="ECO:0000259" key="2">
    <source>
        <dbReference type="Pfam" id="PF04101"/>
    </source>
</evidence>
<reference evidence="3 4" key="1">
    <citation type="submission" date="2018-06" db="EMBL/GenBank/DDBJ databases">
        <title>Actinomadura craniellae sp. nov. isolated from marine sponge Craniella sp.</title>
        <authorList>
            <person name="Li L."/>
            <person name="Xu Q.H."/>
            <person name="Lin H.W."/>
            <person name="Lu Y.H."/>
        </authorList>
    </citation>
    <scope>NUCLEOTIDE SEQUENCE [LARGE SCALE GENOMIC DNA]</scope>
    <source>
        <strain evidence="3 4">LHW63021</strain>
    </source>
</reference>
<protein>
    <submittedName>
        <fullName evidence="3">Glycosyl transferase family 2</fullName>
    </submittedName>
</protein>
<dbReference type="Pfam" id="PF00535">
    <property type="entry name" value="Glycos_transf_2"/>
    <property type="match status" value="1"/>
</dbReference>
<dbReference type="EMBL" id="QLYX01000006">
    <property type="protein sequence ID" value="RAY14319.1"/>
    <property type="molecule type" value="Genomic_DNA"/>
</dbReference>
<name>A0A365H5J5_9ACTN</name>
<feature type="domain" description="Glycosyl transferase family 28 C-terminal" evidence="2">
    <location>
        <begin position="21"/>
        <end position="157"/>
    </location>
</feature>
<dbReference type="InterPro" id="IPR029044">
    <property type="entry name" value="Nucleotide-diphossugar_trans"/>
</dbReference>
<feature type="domain" description="Glycosyltransferase 2-like" evidence="1">
    <location>
        <begin position="210"/>
        <end position="334"/>
    </location>
</feature>
<dbReference type="PANTHER" id="PTHR43685">
    <property type="entry name" value="GLYCOSYLTRANSFERASE"/>
    <property type="match status" value="1"/>
</dbReference>